<evidence type="ECO:0000256" key="1">
    <source>
        <dbReference type="SAM" id="Phobius"/>
    </source>
</evidence>
<dbReference type="RefSeq" id="WP_013623033.1">
    <property type="nucleotide sequence ID" value="NC_015169.1"/>
</dbReference>
<accession>F0RPJ5</accession>
<keyword evidence="1" id="KW-0812">Transmembrane</keyword>
<organism evidence="2 3">
    <name type="scientific">Deinococcus proteolyticus (strain ATCC 35074 / DSM 20540 / JCM 6276 / NBRC 101906 / NCIMB 13154 / VKM Ac-1939 / CCM 2703 / MRP)</name>
    <dbReference type="NCBI Taxonomy" id="693977"/>
    <lineage>
        <taxon>Bacteria</taxon>
        <taxon>Thermotogati</taxon>
        <taxon>Deinococcota</taxon>
        <taxon>Deinococci</taxon>
        <taxon>Deinococcales</taxon>
        <taxon>Deinococcaceae</taxon>
        <taxon>Deinococcus</taxon>
    </lineage>
</organism>
<geneLocation type="plasmid" evidence="2 3">
    <name>pDEIPR01</name>
</geneLocation>
<dbReference type="HOGENOM" id="CLU_2632276_0_0_0"/>
<keyword evidence="2" id="KW-0614">Plasmid</keyword>
<protein>
    <submittedName>
        <fullName evidence="2">Major facilitator transporter</fullName>
    </submittedName>
</protein>
<dbReference type="OrthoDB" id="9921177at2"/>
<proteinExistence type="predicted"/>
<feature type="transmembrane region" description="Helical" evidence="1">
    <location>
        <begin position="6"/>
        <end position="26"/>
    </location>
</feature>
<evidence type="ECO:0000313" key="3">
    <source>
        <dbReference type="Proteomes" id="UP000007718"/>
    </source>
</evidence>
<dbReference type="Proteomes" id="UP000007718">
    <property type="component" value="Plasmid pDEIPR01"/>
</dbReference>
<keyword evidence="3" id="KW-1185">Reference proteome</keyword>
<keyword evidence="1" id="KW-1133">Transmembrane helix</keyword>
<gene>
    <name evidence="2" type="ordered locus">Deipr_2172</name>
</gene>
<feature type="transmembrane region" description="Helical" evidence="1">
    <location>
        <begin position="54"/>
        <end position="71"/>
    </location>
</feature>
<name>F0RPJ5_DEIPM</name>
<dbReference type="EMBL" id="CP002537">
    <property type="protein sequence ID" value="ADY27301.1"/>
    <property type="molecule type" value="Genomic_DNA"/>
</dbReference>
<sequence>MGELQTLDLIIALVAVFDVVTGHFLGQRQLRMAEQMPEPQDRELMRQRAQRSRVMLMYVSPLLLLAVYLLWLRPAAV</sequence>
<dbReference type="AlphaFoldDB" id="F0RPJ5"/>
<evidence type="ECO:0000313" key="2">
    <source>
        <dbReference type="EMBL" id="ADY27301.1"/>
    </source>
</evidence>
<reference evidence="2 3" key="1">
    <citation type="submission" date="2011-02" db="EMBL/GenBank/DDBJ databases">
        <title>The complete sequence of plasmid1 of Deinococcus proteolyticus DSM 20540.</title>
        <authorList>
            <consortium name="US DOE Joint Genome Institute (JGI-PGF)"/>
            <person name="Lucas S."/>
            <person name="Copeland A."/>
            <person name="Lapidus A."/>
            <person name="Bruce D."/>
            <person name="Goodwin L."/>
            <person name="Pitluck S."/>
            <person name="Kyrpides N."/>
            <person name="Mavromatis K."/>
            <person name="Pagani I."/>
            <person name="Ivanova N."/>
            <person name="Ovchinnikova G."/>
            <person name="Zeytun A."/>
            <person name="Detter J.C."/>
            <person name="Han C."/>
            <person name="Land M."/>
            <person name="Hauser L."/>
            <person name="Markowitz V."/>
            <person name="Cheng J.-F."/>
            <person name="Hugenholtz P."/>
            <person name="Woyke T."/>
            <person name="Wu D."/>
            <person name="Pukall R."/>
            <person name="Steenblock K."/>
            <person name="Brambilla E."/>
            <person name="Klenk H.-P."/>
            <person name="Eisen J.A."/>
        </authorList>
    </citation>
    <scope>NUCLEOTIDE SEQUENCE [LARGE SCALE GENOMIC DNA]</scope>
    <source>
        <strain evidence="3">ATCC 35074 / DSM 20540 / JCM 6276 / NBRC 101906 / NCIMB 13154 / VKM Ac-1939 / CCM 2703 / MRP</strain>
        <plasmid evidence="3">Plasmid pDEIPR01</plasmid>
    </source>
</reference>
<keyword evidence="1" id="KW-0472">Membrane</keyword>
<dbReference type="KEGG" id="dpt:Deipr_2172"/>